<dbReference type="InterPro" id="IPR015942">
    <property type="entry name" value="Asp/Glu/hydantoin_racemase"/>
</dbReference>
<dbReference type="PANTHER" id="PTHR21198:SF7">
    <property type="entry name" value="ASPARTATE-GLUTAMATE RACEMASE FAMILY"/>
    <property type="match status" value="1"/>
</dbReference>
<dbReference type="InterPro" id="IPR001920">
    <property type="entry name" value="Asp/Glu_race"/>
</dbReference>
<name>A0ABV4DTA1_9LACO</name>
<evidence type="ECO:0000256" key="2">
    <source>
        <dbReference type="ARBA" id="ARBA00023235"/>
    </source>
</evidence>
<keyword evidence="2 3" id="KW-0413">Isomerase</keyword>
<dbReference type="Proteomes" id="UP001565236">
    <property type="component" value="Unassembled WGS sequence"/>
</dbReference>
<organism evidence="3 4">
    <name type="scientific">Ligilactobacillus faecis</name>
    <dbReference type="NCBI Taxonomy" id="762833"/>
    <lineage>
        <taxon>Bacteria</taxon>
        <taxon>Bacillati</taxon>
        <taxon>Bacillota</taxon>
        <taxon>Bacilli</taxon>
        <taxon>Lactobacillales</taxon>
        <taxon>Lactobacillaceae</taxon>
        <taxon>Ligilactobacillus</taxon>
    </lineage>
</organism>
<dbReference type="InterPro" id="IPR004380">
    <property type="entry name" value="Asp_race"/>
</dbReference>
<dbReference type="SUPFAM" id="SSF53681">
    <property type="entry name" value="Aspartate/glutamate racemase"/>
    <property type="match status" value="2"/>
</dbReference>
<evidence type="ECO:0000313" key="4">
    <source>
        <dbReference type="Proteomes" id="UP001565236"/>
    </source>
</evidence>
<dbReference type="EMBL" id="JBCLUF010000016">
    <property type="protein sequence ID" value="MEY8662369.1"/>
    <property type="molecule type" value="Genomic_DNA"/>
</dbReference>
<protein>
    <submittedName>
        <fullName evidence="3">Amino acid racemase</fullName>
        <ecNumber evidence="3">5.1.1.-</ecNumber>
    </submittedName>
</protein>
<reference evidence="3 4" key="1">
    <citation type="submission" date="2024-03" db="EMBL/GenBank/DDBJ databases">
        <title>Mouse gut bacterial collection (mGBC) of GemPharmatech.</title>
        <authorList>
            <person name="He Y."/>
            <person name="Dong L."/>
            <person name="Wu D."/>
            <person name="Gao X."/>
            <person name="Lin Z."/>
        </authorList>
    </citation>
    <scope>NUCLEOTIDE SEQUENCE [LARGE SCALE GENOMIC DNA]</scope>
    <source>
        <strain evidence="3 4">15-30</strain>
    </source>
</reference>
<dbReference type="NCBIfam" id="TIGR00035">
    <property type="entry name" value="asp_race"/>
    <property type="match status" value="1"/>
</dbReference>
<comment type="similarity">
    <text evidence="1">Belongs to the aspartate/glutamate racemases family.</text>
</comment>
<evidence type="ECO:0000256" key="1">
    <source>
        <dbReference type="ARBA" id="ARBA00007847"/>
    </source>
</evidence>
<dbReference type="Pfam" id="PF01177">
    <property type="entry name" value="Asp_Glu_race"/>
    <property type="match status" value="1"/>
</dbReference>
<dbReference type="PANTHER" id="PTHR21198">
    <property type="entry name" value="GLUTAMATE RACEMASE"/>
    <property type="match status" value="1"/>
</dbReference>
<keyword evidence="4" id="KW-1185">Reference proteome</keyword>
<dbReference type="EC" id="5.1.1.-" evidence="3"/>
<evidence type="ECO:0000313" key="3">
    <source>
        <dbReference type="EMBL" id="MEY8662369.1"/>
    </source>
</evidence>
<dbReference type="RefSeq" id="WP_369941865.1">
    <property type="nucleotide sequence ID" value="NZ_JBCLUF010000016.1"/>
</dbReference>
<dbReference type="GO" id="GO:0016853">
    <property type="term" value="F:isomerase activity"/>
    <property type="evidence" value="ECO:0007669"/>
    <property type="project" value="UniProtKB-KW"/>
</dbReference>
<gene>
    <name evidence="3" type="ORF">AALT52_05645</name>
</gene>
<proteinExistence type="inferred from homology"/>
<accession>A0ABV4DTA1</accession>
<dbReference type="Gene3D" id="3.40.50.1860">
    <property type="match status" value="2"/>
</dbReference>
<sequence>MKNFFTIIGGMGTMATESYIHQLNLRTKAHKDQDYYNYTLVNHATVPDRTAYILDHTKPDPLPELLEDFKQYATLGPDFFTLPCNTAHYFYDELAQAVDIPILHMPKETVQEIKRRYPEAKKVGLVATRGTVNDGVYDKEILAAGYELARPSEAVQALTDELIYTNIKEKDHVDGELFSRLVAQMIAETACDVVILGCTELSLAQERAPITDLPLVDSQSTLVDRTIEWAEKTQKQARKK</sequence>
<comment type="caution">
    <text evidence="3">The sequence shown here is derived from an EMBL/GenBank/DDBJ whole genome shotgun (WGS) entry which is preliminary data.</text>
</comment>